<feature type="compositionally biased region" description="Low complexity" evidence="1">
    <location>
        <begin position="266"/>
        <end position="276"/>
    </location>
</feature>
<dbReference type="EMBL" id="LR797460">
    <property type="protein sequence ID" value="CAB4218523.1"/>
    <property type="molecule type" value="Genomic_DNA"/>
</dbReference>
<evidence type="ECO:0000313" key="2">
    <source>
        <dbReference type="EMBL" id="CAB4218523.1"/>
    </source>
</evidence>
<dbReference type="Pfam" id="PF03837">
    <property type="entry name" value="RecT"/>
    <property type="match status" value="1"/>
</dbReference>
<feature type="region of interest" description="Disordered" evidence="1">
    <location>
        <begin position="260"/>
        <end position="297"/>
    </location>
</feature>
<proteinExistence type="predicted"/>
<name>A0A6J5SSU9_9CAUD</name>
<dbReference type="GO" id="GO:0006259">
    <property type="term" value="P:DNA metabolic process"/>
    <property type="evidence" value="ECO:0007669"/>
    <property type="project" value="InterPro"/>
</dbReference>
<organism evidence="2">
    <name type="scientific">uncultured Caudovirales phage</name>
    <dbReference type="NCBI Taxonomy" id="2100421"/>
    <lineage>
        <taxon>Viruses</taxon>
        <taxon>Duplodnaviria</taxon>
        <taxon>Heunggongvirae</taxon>
        <taxon>Uroviricota</taxon>
        <taxon>Caudoviricetes</taxon>
        <taxon>Peduoviridae</taxon>
        <taxon>Maltschvirus</taxon>
        <taxon>Maltschvirus maltsch</taxon>
    </lineage>
</organism>
<dbReference type="GO" id="GO:0003677">
    <property type="term" value="F:DNA binding"/>
    <property type="evidence" value="ECO:0007669"/>
    <property type="project" value="InterPro"/>
</dbReference>
<evidence type="ECO:0000256" key="1">
    <source>
        <dbReference type="SAM" id="MobiDB-lite"/>
    </source>
</evidence>
<accession>A0A6J5SSU9</accession>
<gene>
    <name evidence="2" type="ORF">UFOVP1596_26</name>
</gene>
<protein>
    <submittedName>
        <fullName evidence="2">RecT Recombinational DNA repair protein (RecE pathway)</fullName>
    </submittedName>
</protein>
<reference evidence="2" key="1">
    <citation type="submission" date="2020-05" db="EMBL/GenBank/DDBJ databases">
        <authorList>
            <person name="Chiriac C."/>
            <person name="Salcher M."/>
            <person name="Ghai R."/>
            <person name="Kavagutti S V."/>
        </authorList>
    </citation>
    <scope>NUCLEOTIDE SEQUENCE</scope>
</reference>
<sequence length="297" mass="33491">MTQIQTKVQKVIERLEALPADQLIHYAPVRGKFIQMYNLTHGSQRGELIYEAEKFHFLKLLETNAALKDCTKMSLYGCMIDSALDGLSFNPDMKHQYLVPFGGKAQRIIDGRGELALRIKYGQVKYVDQPVMVYDWDLPDFVHGTRNGQYFVDHVSKPQRPASAKIIAAYLRITRNDGSIDYKVMSFEDLMRLKSFSKQPNGLMWQEKSLPGTFANKIIKHAFINYPKLKLGSYSQLETEAEEITEDVVNYDLVDEETGEITPVTSSAPAPSAPAANPVIIHQAPPAAAQQEDDSDY</sequence>
<dbReference type="InterPro" id="IPR018330">
    <property type="entry name" value="RecT_fam"/>
</dbReference>